<dbReference type="AlphaFoldDB" id="A0A2Z7AIT0"/>
<keyword evidence="2" id="KW-1185">Reference proteome</keyword>
<gene>
    <name evidence="1" type="ORF">F511_16380</name>
</gene>
<accession>A0A2Z7AIT0</accession>
<proteinExistence type="predicted"/>
<organism evidence="1 2">
    <name type="scientific">Dorcoceras hygrometricum</name>
    <dbReference type="NCBI Taxonomy" id="472368"/>
    <lineage>
        <taxon>Eukaryota</taxon>
        <taxon>Viridiplantae</taxon>
        <taxon>Streptophyta</taxon>
        <taxon>Embryophyta</taxon>
        <taxon>Tracheophyta</taxon>
        <taxon>Spermatophyta</taxon>
        <taxon>Magnoliopsida</taxon>
        <taxon>eudicotyledons</taxon>
        <taxon>Gunneridae</taxon>
        <taxon>Pentapetalae</taxon>
        <taxon>asterids</taxon>
        <taxon>lamiids</taxon>
        <taxon>Lamiales</taxon>
        <taxon>Gesneriaceae</taxon>
        <taxon>Didymocarpoideae</taxon>
        <taxon>Trichosporeae</taxon>
        <taxon>Loxocarpinae</taxon>
        <taxon>Dorcoceras</taxon>
    </lineage>
</organism>
<evidence type="ECO:0000313" key="2">
    <source>
        <dbReference type="Proteomes" id="UP000250235"/>
    </source>
</evidence>
<name>A0A2Z7AIT0_9LAMI</name>
<sequence length="106" mass="11911">MVGPTQTLSHKTTHTLEVWLNCLPRDSNSDHQAYLPKFTSLVPIEQAYLPKFTSLVPIELHVGQVLTEGVESYPEMALTLLKSGSEIGHRKQICIFTESLEFIESL</sequence>
<dbReference type="Proteomes" id="UP000250235">
    <property type="component" value="Unassembled WGS sequence"/>
</dbReference>
<reference evidence="1 2" key="1">
    <citation type="journal article" date="2015" name="Proc. Natl. Acad. Sci. U.S.A.">
        <title>The resurrection genome of Boea hygrometrica: A blueprint for survival of dehydration.</title>
        <authorList>
            <person name="Xiao L."/>
            <person name="Yang G."/>
            <person name="Zhang L."/>
            <person name="Yang X."/>
            <person name="Zhao S."/>
            <person name="Ji Z."/>
            <person name="Zhou Q."/>
            <person name="Hu M."/>
            <person name="Wang Y."/>
            <person name="Chen M."/>
            <person name="Xu Y."/>
            <person name="Jin H."/>
            <person name="Xiao X."/>
            <person name="Hu G."/>
            <person name="Bao F."/>
            <person name="Hu Y."/>
            <person name="Wan P."/>
            <person name="Li L."/>
            <person name="Deng X."/>
            <person name="Kuang T."/>
            <person name="Xiang C."/>
            <person name="Zhu J.K."/>
            <person name="Oliver M.J."/>
            <person name="He Y."/>
        </authorList>
    </citation>
    <scope>NUCLEOTIDE SEQUENCE [LARGE SCALE GENOMIC DNA]</scope>
    <source>
        <strain evidence="2">cv. XS01</strain>
    </source>
</reference>
<evidence type="ECO:0000313" key="1">
    <source>
        <dbReference type="EMBL" id="KZV21674.1"/>
    </source>
</evidence>
<protein>
    <submittedName>
        <fullName evidence="1">Uncharacterized protein</fullName>
    </submittedName>
</protein>
<dbReference type="EMBL" id="KV014879">
    <property type="protein sequence ID" value="KZV21674.1"/>
    <property type="molecule type" value="Genomic_DNA"/>
</dbReference>